<gene>
    <name evidence="1" type="ORF">JJB74_32690</name>
</gene>
<dbReference type="Proteomes" id="UP000622890">
    <property type="component" value="Unassembled WGS sequence"/>
</dbReference>
<accession>A0A934WA84</accession>
<keyword evidence="2" id="KW-1185">Reference proteome</keyword>
<name>A0A934WA84_9BURK</name>
<comment type="caution">
    <text evidence="1">The sequence shown here is derived from an EMBL/GenBank/DDBJ whole genome shotgun (WGS) entry which is preliminary data.</text>
</comment>
<sequence>MEKSPFETDSPEQIDMLLTFFLWECPTSMIPSRPMVREWIEILERRGPEFASAVAACREFLEPSVKGNLDV</sequence>
<evidence type="ECO:0000313" key="2">
    <source>
        <dbReference type="Proteomes" id="UP000622890"/>
    </source>
</evidence>
<dbReference type="RefSeq" id="WP_200598728.1">
    <property type="nucleotide sequence ID" value="NZ_JAEPBG010000054.1"/>
</dbReference>
<proteinExistence type="predicted"/>
<organism evidence="1 2">
    <name type="scientific">Noviherbaspirillum pedocola</name>
    <dbReference type="NCBI Taxonomy" id="2801341"/>
    <lineage>
        <taxon>Bacteria</taxon>
        <taxon>Pseudomonadati</taxon>
        <taxon>Pseudomonadota</taxon>
        <taxon>Betaproteobacteria</taxon>
        <taxon>Burkholderiales</taxon>
        <taxon>Oxalobacteraceae</taxon>
        <taxon>Noviherbaspirillum</taxon>
    </lineage>
</organism>
<dbReference type="EMBL" id="JAEPBG010000054">
    <property type="protein sequence ID" value="MBK4739363.1"/>
    <property type="molecule type" value="Genomic_DNA"/>
</dbReference>
<reference evidence="1" key="1">
    <citation type="submission" date="2021-01" db="EMBL/GenBank/DDBJ databases">
        <title>Genome sequence of strain Noviherbaspirillum sp. DKR-6.</title>
        <authorList>
            <person name="Chaudhary D.K."/>
        </authorList>
    </citation>
    <scope>NUCLEOTIDE SEQUENCE</scope>
    <source>
        <strain evidence="1">DKR-6</strain>
    </source>
</reference>
<dbReference type="AlphaFoldDB" id="A0A934WA84"/>
<protein>
    <submittedName>
        <fullName evidence="1">Uncharacterized protein</fullName>
    </submittedName>
</protein>
<evidence type="ECO:0000313" key="1">
    <source>
        <dbReference type="EMBL" id="MBK4739363.1"/>
    </source>
</evidence>